<dbReference type="EMBL" id="CP011545">
    <property type="protein sequence ID" value="AKK07773.1"/>
    <property type="molecule type" value="Genomic_DNA"/>
</dbReference>
<name>A0A0G3H7G8_9CORY</name>
<dbReference type="PATRIC" id="fig|136857.5.peg.308"/>
<accession>A0A0G3H7G8</accession>
<feature type="compositionally biased region" description="Polar residues" evidence="1">
    <location>
        <begin position="32"/>
        <end position="44"/>
    </location>
</feature>
<reference evidence="3" key="2">
    <citation type="submission" date="2015-05" db="EMBL/GenBank/DDBJ databases">
        <title>Complete genome sequence of Corynebacterium testudinoris DSM 44614, recovered from necrotic lesions in the mouth of a tortoise.</title>
        <authorList>
            <person name="Ruckert C."/>
            <person name="Albersmeier A."/>
            <person name="Winkler A."/>
            <person name="Tauch A."/>
        </authorList>
    </citation>
    <scope>NUCLEOTIDE SEQUENCE [LARGE SCALE GENOMIC DNA]</scope>
    <source>
        <strain evidence="3">DSM 44614</strain>
    </source>
</reference>
<dbReference type="Proteomes" id="UP000035540">
    <property type="component" value="Chromosome"/>
</dbReference>
<dbReference type="AlphaFoldDB" id="A0A0G3H7G8"/>
<sequence>MSFRSRVATLAVATAIAVVVPVGTPTHARSADFSSSGPAKQATQEDPPEFLDDDRGIAQSEELIAPTTDEDPHEATDPEVVGGELAEPVYVVRLRPATPGESWGVHSHSGDILQDPYACIYSRFRTCDYFRFITDYCQTTRLPACERVAGTQTALIRYEYGMNSTNSRKLAQSYALPLKETGTPPPATESYTYTPYANSYSQLGQDSTTSVSLENAVNEHAPLGQNFLVVPRAAVGLQVPVCL</sequence>
<protein>
    <submittedName>
        <fullName evidence="2">Uncharacterized protein</fullName>
    </submittedName>
</protein>
<organism evidence="2 3">
    <name type="scientific">Corynebacterium testudinoris</name>
    <dbReference type="NCBI Taxonomy" id="136857"/>
    <lineage>
        <taxon>Bacteria</taxon>
        <taxon>Bacillati</taxon>
        <taxon>Actinomycetota</taxon>
        <taxon>Actinomycetes</taxon>
        <taxon>Mycobacteriales</taxon>
        <taxon>Corynebacteriaceae</taxon>
        <taxon>Corynebacterium</taxon>
    </lineage>
</organism>
<feature type="region of interest" description="Disordered" evidence="1">
    <location>
        <begin position="28"/>
        <end position="53"/>
    </location>
</feature>
<evidence type="ECO:0000313" key="3">
    <source>
        <dbReference type="Proteomes" id="UP000035540"/>
    </source>
</evidence>
<dbReference type="STRING" id="136857.CTEST_01565"/>
<dbReference type="KEGG" id="cted:CTEST_01565"/>
<reference evidence="2 3" key="1">
    <citation type="journal article" date="2015" name="Genome Announc.">
        <title>Complete Genome Sequence of the Type Strain Corynebacterium testudinoris DSM 44614, Recovered from Necrotic Lesions in the Mouth of a Tortoise.</title>
        <authorList>
            <person name="Ruckert C."/>
            <person name="Kriete M."/>
            <person name="Jaenicke S."/>
            <person name="Winkler A."/>
            <person name="Tauch A."/>
        </authorList>
    </citation>
    <scope>NUCLEOTIDE SEQUENCE [LARGE SCALE GENOMIC DNA]</scope>
    <source>
        <strain evidence="2 3">DSM 44614</strain>
    </source>
</reference>
<evidence type="ECO:0000313" key="2">
    <source>
        <dbReference type="EMBL" id="AKK07773.1"/>
    </source>
</evidence>
<keyword evidence="3" id="KW-1185">Reference proteome</keyword>
<evidence type="ECO:0000256" key="1">
    <source>
        <dbReference type="SAM" id="MobiDB-lite"/>
    </source>
</evidence>
<gene>
    <name evidence="2" type="ORF">CTEST_01565</name>
</gene>
<proteinExistence type="predicted"/>